<dbReference type="Pfam" id="PF00534">
    <property type="entry name" value="Glycos_transf_1"/>
    <property type="match status" value="1"/>
</dbReference>
<protein>
    <submittedName>
        <fullName evidence="3">Exopolysaccharide biosynthesis glycosyltransferase EpsF</fullName>
        <ecNumber evidence="3">2.4.1.-</ecNumber>
    </submittedName>
</protein>
<accession>A0A0A2A8D5</accession>
<dbReference type="PANTHER" id="PTHR45947:SF3">
    <property type="entry name" value="SULFOQUINOVOSYL TRANSFERASE SQD2"/>
    <property type="match status" value="1"/>
</dbReference>
<proteinExistence type="predicted"/>
<dbReference type="STRING" id="93057.EU95_0573"/>
<organism evidence="3 4">
    <name type="scientific">Prochlorococcus marinus str. MIT 9201</name>
    <dbReference type="NCBI Taxonomy" id="93057"/>
    <lineage>
        <taxon>Bacteria</taxon>
        <taxon>Bacillati</taxon>
        <taxon>Cyanobacteriota</taxon>
        <taxon>Cyanophyceae</taxon>
        <taxon>Synechococcales</taxon>
        <taxon>Prochlorococcaceae</taxon>
        <taxon>Prochlorococcus</taxon>
    </lineage>
</organism>
<dbReference type="InterPro" id="IPR028098">
    <property type="entry name" value="Glyco_trans_4-like_N"/>
</dbReference>
<dbReference type="EC" id="2.4.1.-" evidence="3"/>
<name>A0A0A2A8D5_PROMR</name>
<dbReference type="PANTHER" id="PTHR45947">
    <property type="entry name" value="SULFOQUINOVOSYL TRANSFERASE SQD2"/>
    <property type="match status" value="1"/>
</dbReference>
<keyword evidence="3" id="KW-0328">Glycosyltransferase</keyword>
<dbReference type="RefSeq" id="WP_193742448.1">
    <property type="nucleotide sequence ID" value="NZ_CP138977.1"/>
</dbReference>
<evidence type="ECO:0000259" key="2">
    <source>
        <dbReference type="Pfam" id="PF13439"/>
    </source>
</evidence>
<feature type="domain" description="Glycosyltransferase subfamily 4-like N-terminal" evidence="2">
    <location>
        <begin position="50"/>
        <end position="161"/>
    </location>
</feature>
<dbReference type="AlphaFoldDB" id="A0A0A2A8D5"/>
<evidence type="ECO:0000313" key="4">
    <source>
        <dbReference type="Proteomes" id="UP000030355"/>
    </source>
</evidence>
<sequence length="357" mass="41037">MISSSSSLGGGTKHMFTLGQNLNNEFNTFYGIPKNCNFENYLDSNFNIEISERKLNFIDILRLVNFIKSKSIDIIHAHGKGAGLISRLVIILIRRPLIYTFHGIHLKCHNKLMRLLYIIYEFLLGGLDSIKILVSESEKDYALKSNIYLGDKYKVIHNGVDNMLKKNYEAKNNLTNKSLKAQRVKVLSVCRFVSQKNIKDTLKIAEKIRSLDFYIIGDGPLWKEIKNIILKRKIKNVNLLGEKKDVYKYLYSADIFLSTSLYEGLPISILEAMSVGLPIIASNVVGNRDTIENGKSGFLYNLENIETAVRYLKKLSKSKILRQKLGNSAFNRQRSIFSRNSMVQQYMQIYRDQINRK</sequence>
<dbReference type="SUPFAM" id="SSF53756">
    <property type="entry name" value="UDP-Glycosyltransferase/glycogen phosphorylase"/>
    <property type="match status" value="1"/>
</dbReference>
<evidence type="ECO:0000313" key="3">
    <source>
        <dbReference type="EMBL" id="KGF96688.1"/>
    </source>
</evidence>
<gene>
    <name evidence="3" type="ORF">EU95_0573</name>
</gene>
<dbReference type="eggNOG" id="COG0438">
    <property type="taxonomic scope" value="Bacteria"/>
</dbReference>
<dbReference type="EMBL" id="JNAL01000007">
    <property type="protein sequence ID" value="KGF96688.1"/>
    <property type="molecule type" value="Genomic_DNA"/>
</dbReference>
<dbReference type="Pfam" id="PF13439">
    <property type="entry name" value="Glyco_transf_4"/>
    <property type="match status" value="1"/>
</dbReference>
<dbReference type="InterPro" id="IPR001296">
    <property type="entry name" value="Glyco_trans_1"/>
</dbReference>
<feature type="domain" description="Glycosyl transferase family 1" evidence="1">
    <location>
        <begin position="179"/>
        <end position="331"/>
    </location>
</feature>
<comment type="caution">
    <text evidence="3">The sequence shown here is derived from an EMBL/GenBank/DDBJ whole genome shotgun (WGS) entry which is preliminary data.</text>
</comment>
<keyword evidence="3" id="KW-0808">Transferase</keyword>
<dbReference type="Gene3D" id="3.40.50.2000">
    <property type="entry name" value="Glycogen Phosphorylase B"/>
    <property type="match status" value="2"/>
</dbReference>
<dbReference type="InterPro" id="IPR050194">
    <property type="entry name" value="Glycosyltransferase_grp1"/>
</dbReference>
<reference evidence="4" key="1">
    <citation type="journal article" date="2014" name="Sci. Data">
        <title>Genomes of diverse isolates of the marine cyanobacterium Prochlorococcus.</title>
        <authorList>
            <person name="Biller S."/>
            <person name="Berube P."/>
            <person name="Thompson J."/>
            <person name="Kelly L."/>
            <person name="Roggensack S."/>
            <person name="Awad L."/>
            <person name="Roache-Johnson K."/>
            <person name="Ding H."/>
            <person name="Giovannoni S.J."/>
            <person name="Moore L.R."/>
            <person name="Chisholm S.W."/>
        </authorList>
    </citation>
    <scope>NUCLEOTIDE SEQUENCE [LARGE SCALE GENOMIC DNA]</scope>
    <source>
        <strain evidence="4">MIT 9201</strain>
    </source>
</reference>
<evidence type="ECO:0000259" key="1">
    <source>
        <dbReference type="Pfam" id="PF00534"/>
    </source>
</evidence>
<dbReference type="Proteomes" id="UP000030355">
    <property type="component" value="Unassembled WGS sequence"/>
</dbReference>
<dbReference type="GO" id="GO:0016757">
    <property type="term" value="F:glycosyltransferase activity"/>
    <property type="evidence" value="ECO:0007669"/>
    <property type="project" value="UniProtKB-KW"/>
</dbReference>